<keyword evidence="2" id="KW-1185">Reference proteome</keyword>
<organism evidence="1 2">
    <name type="scientific">Halomonas dongshanensis</name>
    <dbReference type="NCBI Taxonomy" id="2890835"/>
    <lineage>
        <taxon>Bacteria</taxon>
        <taxon>Pseudomonadati</taxon>
        <taxon>Pseudomonadota</taxon>
        <taxon>Gammaproteobacteria</taxon>
        <taxon>Oceanospirillales</taxon>
        <taxon>Halomonadaceae</taxon>
        <taxon>Halomonas</taxon>
    </lineage>
</organism>
<comment type="caution">
    <text evidence="1">The sequence shown here is derived from an EMBL/GenBank/DDBJ whole genome shotgun (WGS) entry which is preliminary data.</text>
</comment>
<reference evidence="1" key="1">
    <citation type="submission" date="2021-11" db="EMBL/GenBank/DDBJ databases">
        <title>Halomonas sp., isolated from a coastal aquaculture zone in Dongshan Bay.</title>
        <authorList>
            <person name="Lin W."/>
        </authorList>
    </citation>
    <scope>NUCLEOTIDE SEQUENCE</scope>
    <source>
        <strain evidence="1">Yzlin-01</strain>
    </source>
</reference>
<name>A0ABT2EFY4_9GAMM</name>
<dbReference type="InterPro" id="IPR037239">
    <property type="entry name" value="OSBP_sf"/>
</dbReference>
<proteinExistence type="predicted"/>
<protein>
    <recommendedName>
        <fullName evidence="3">DUF1127 domain-containing protein</fullName>
    </recommendedName>
</protein>
<dbReference type="EMBL" id="JAJISC010000004">
    <property type="protein sequence ID" value="MCS2609529.1"/>
    <property type="molecule type" value="Genomic_DNA"/>
</dbReference>
<evidence type="ECO:0008006" key="3">
    <source>
        <dbReference type="Google" id="ProtNLM"/>
    </source>
</evidence>
<accession>A0ABT2EFY4</accession>
<dbReference type="SUPFAM" id="SSF144000">
    <property type="entry name" value="Oxysterol-binding protein-like"/>
    <property type="match status" value="1"/>
</dbReference>
<evidence type="ECO:0000313" key="1">
    <source>
        <dbReference type="EMBL" id="MCS2609529.1"/>
    </source>
</evidence>
<evidence type="ECO:0000313" key="2">
    <source>
        <dbReference type="Proteomes" id="UP001165542"/>
    </source>
</evidence>
<gene>
    <name evidence="1" type="ORF">LLY24_09400</name>
</gene>
<dbReference type="Proteomes" id="UP001165542">
    <property type="component" value="Unassembled WGS sequence"/>
</dbReference>
<dbReference type="RefSeq" id="WP_259036043.1">
    <property type="nucleotide sequence ID" value="NZ_JAJISC010000004.1"/>
</dbReference>
<sequence>MSLIEAMLVLPICRQLETSNKRLWRIVHNYMHRMLGDLGLSSVTKVSVEEVRRKERRVR</sequence>